<dbReference type="Proteomes" id="UP001140217">
    <property type="component" value="Unassembled WGS sequence"/>
</dbReference>
<sequence>MLRSRSSSEKRASATEDHDAQEVRDVRRFSVAGPASSAGAGAGAAAAAAAAAGGQRKSHTPRSLHTWAEEDDEAPEGPPAGPAALARMGRLGSGSGHQQQAGSHLRNHSAGNQPARHPSKQGGGSVGSGSMYAKRVVPDGAGVFADGGSSSGSSNTHSSGSSSSHSAKHKRLRTPYSISIPSLVGSPLSFTQSFLASRTSMYAKHPPSSQIRAAHIDWDSLSMLEEVGWGGSRGARPAHPAMLRAQMLAAPALFQNQYLQYLYAQHLYGHAPHPTPPPQAQSRPQPHQPAASLATAHPAPLTSAVSLSANAHAAALEDAYAAMAAADEWGKQAAWDY</sequence>
<organism evidence="2 3">
    <name type="scientific">Coemansia javaensis</name>
    <dbReference type="NCBI Taxonomy" id="2761396"/>
    <lineage>
        <taxon>Eukaryota</taxon>
        <taxon>Fungi</taxon>
        <taxon>Fungi incertae sedis</taxon>
        <taxon>Zoopagomycota</taxon>
        <taxon>Kickxellomycotina</taxon>
        <taxon>Kickxellomycetes</taxon>
        <taxon>Kickxellales</taxon>
        <taxon>Kickxellaceae</taxon>
        <taxon>Coemansia</taxon>
    </lineage>
</organism>
<evidence type="ECO:0000313" key="3">
    <source>
        <dbReference type="Proteomes" id="UP001140217"/>
    </source>
</evidence>
<accession>A0A9W8LDZ7</accession>
<feature type="non-terminal residue" evidence="2">
    <location>
        <position position="337"/>
    </location>
</feature>
<dbReference type="EMBL" id="JANBUL010000275">
    <property type="protein sequence ID" value="KAJ2777683.1"/>
    <property type="molecule type" value="Genomic_DNA"/>
</dbReference>
<proteinExistence type="predicted"/>
<evidence type="ECO:0000313" key="2">
    <source>
        <dbReference type="EMBL" id="KAJ2777683.1"/>
    </source>
</evidence>
<dbReference type="OrthoDB" id="5588692at2759"/>
<evidence type="ECO:0000256" key="1">
    <source>
        <dbReference type="SAM" id="MobiDB-lite"/>
    </source>
</evidence>
<feature type="compositionally biased region" description="Low complexity" evidence="1">
    <location>
        <begin position="147"/>
        <end position="165"/>
    </location>
</feature>
<feature type="compositionally biased region" description="Low complexity" evidence="1">
    <location>
        <begin position="280"/>
        <end position="291"/>
    </location>
</feature>
<name>A0A9W8LDZ7_9FUNG</name>
<feature type="region of interest" description="Disordered" evidence="1">
    <location>
        <begin position="1"/>
        <end position="172"/>
    </location>
</feature>
<protein>
    <submittedName>
        <fullName evidence="2">Uncharacterized protein</fullName>
    </submittedName>
</protein>
<reference evidence="2" key="1">
    <citation type="submission" date="2022-07" db="EMBL/GenBank/DDBJ databases">
        <title>Phylogenomic reconstructions and comparative analyses of Kickxellomycotina fungi.</title>
        <authorList>
            <person name="Reynolds N.K."/>
            <person name="Stajich J.E."/>
            <person name="Barry K."/>
            <person name="Grigoriev I.V."/>
            <person name="Crous P."/>
            <person name="Smith M.E."/>
        </authorList>
    </citation>
    <scope>NUCLEOTIDE SEQUENCE</scope>
    <source>
        <strain evidence="2">NBRC 105414</strain>
    </source>
</reference>
<feature type="compositionally biased region" description="Low complexity" evidence="1">
    <location>
        <begin position="32"/>
        <end position="54"/>
    </location>
</feature>
<comment type="caution">
    <text evidence="2">The sequence shown here is derived from an EMBL/GenBank/DDBJ whole genome shotgun (WGS) entry which is preliminary data.</text>
</comment>
<feature type="compositionally biased region" description="Basic and acidic residues" evidence="1">
    <location>
        <begin position="1"/>
        <end position="28"/>
    </location>
</feature>
<dbReference type="AlphaFoldDB" id="A0A9W8LDZ7"/>
<keyword evidence="3" id="KW-1185">Reference proteome</keyword>
<gene>
    <name evidence="2" type="ORF">H4R18_005020</name>
</gene>
<feature type="region of interest" description="Disordered" evidence="1">
    <location>
        <begin position="270"/>
        <end position="296"/>
    </location>
</feature>